<feature type="domain" description="G" evidence="2">
    <location>
        <begin position="274"/>
        <end position="297"/>
    </location>
</feature>
<feature type="domain" description="25S rRNA (uridine-N(3))-methyltransferase BMT5-like" evidence="3">
    <location>
        <begin position="38"/>
        <end position="118"/>
    </location>
</feature>
<evidence type="ECO:0000313" key="4">
    <source>
        <dbReference type="EMBL" id="ONL98270.1"/>
    </source>
</evidence>
<dbReference type="SUPFAM" id="SSF52540">
    <property type="entry name" value="P-loop containing nucleoside triphosphate hydrolases"/>
    <property type="match status" value="1"/>
</dbReference>
<proteinExistence type="predicted"/>
<evidence type="ECO:0000259" key="3">
    <source>
        <dbReference type="Pfam" id="PF10354"/>
    </source>
</evidence>
<dbReference type="GO" id="GO:0005525">
    <property type="term" value="F:GTP binding"/>
    <property type="evidence" value="ECO:0007669"/>
    <property type="project" value="InterPro"/>
</dbReference>
<dbReference type="InterPro" id="IPR027417">
    <property type="entry name" value="P-loop_NTPase"/>
</dbReference>
<dbReference type="InterPro" id="IPR006073">
    <property type="entry name" value="GTP-bd"/>
</dbReference>
<dbReference type="STRING" id="4577.A0A1D6K3R3"/>
<sequence>MGSGSSKTTTADGLDHPHALLRTDVEIGVTTSSHSVSPKLGGDDDDSKCVSLHKELVWGFFRNARHIVRQLGEVHVTHKSGEPYGSWDLEHLASESSFAMVDKVPFQREDYPGYNQKRGDGGIPPPLPMSRIPSPDLLAPREQPWYQQRTILDHLGVDDYFFAREHQMSLQREYEMKRQVIPLEHRHTDRESVEKLEWLHRMIALYDGKDTEEQSHCSPSWSSEGNLKYTLIFILELLPMAKLAKLWRELLTPTSKGGGGAGEGFDVTKSGDARVGLVGFPSIGKSTLLNKLTGTFSEDIESDDEDLDFEVDDGAEDEPKA</sequence>
<dbReference type="EMBL" id="CM007647">
    <property type="protein sequence ID" value="ONL98270.1"/>
    <property type="molecule type" value="Genomic_DNA"/>
</dbReference>
<dbReference type="GO" id="GO:0003924">
    <property type="term" value="F:GTPase activity"/>
    <property type="evidence" value="ECO:0007669"/>
    <property type="project" value="InterPro"/>
</dbReference>
<feature type="region of interest" description="Disordered" evidence="1">
    <location>
        <begin position="299"/>
        <end position="321"/>
    </location>
</feature>
<dbReference type="PANTHER" id="PTHR43127">
    <property type="entry name" value="DEVELOPMENTALLY-REGULATED GTP-BINDING PROTEIN 2"/>
    <property type="match status" value="1"/>
</dbReference>
<accession>A0A1D6K3R3</accession>
<gene>
    <name evidence="4" type="ORF">ZEAMMB73_Zm00001d029228</name>
</gene>
<dbReference type="Pfam" id="PF01926">
    <property type="entry name" value="MMR_HSR1"/>
    <property type="match status" value="1"/>
</dbReference>
<dbReference type="InParanoid" id="A0A1D6K3R3"/>
<dbReference type="GO" id="GO:0070042">
    <property type="term" value="F:rRNA (uridine-N3-)-methyltransferase activity"/>
    <property type="evidence" value="ECO:0007669"/>
    <property type="project" value="InterPro"/>
</dbReference>
<evidence type="ECO:0000256" key="1">
    <source>
        <dbReference type="SAM" id="MobiDB-lite"/>
    </source>
</evidence>
<protein>
    <submittedName>
        <fullName evidence="4">DUF2431 domain protein</fullName>
    </submittedName>
</protein>
<dbReference type="Gene3D" id="3.40.50.300">
    <property type="entry name" value="P-loop containing nucleotide triphosphate hydrolases"/>
    <property type="match status" value="1"/>
</dbReference>
<dbReference type="GO" id="GO:0070475">
    <property type="term" value="P:rRNA base methylation"/>
    <property type="evidence" value="ECO:0007669"/>
    <property type="project" value="InterPro"/>
</dbReference>
<dbReference type="InterPro" id="IPR045001">
    <property type="entry name" value="DRG"/>
</dbReference>
<dbReference type="ExpressionAtlas" id="A0A1D6K3R3">
    <property type="expression patterns" value="baseline and differential"/>
</dbReference>
<organism evidence="4">
    <name type="scientific">Zea mays</name>
    <name type="common">Maize</name>
    <dbReference type="NCBI Taxonomy" id="4577"/>
    <lineage>
        <taxon>Eukaryota</taxon>
        <taxon>Viridiplantae</taxon>
        <taxon>Streptophyta</taxon>
        <taxon>Embryophyta</taxon>
        <taxon>Tracheophyta</taxon>
        <taxon>Spermatophyta</taxon>
        <taxon>Magnoliopsida</taxon>
        <taxon>Liliopsida</taxon>
        <taxon>Poales</taxon>
        <taxon>Poaceae</taxon>
        <taxon>PACMAD clade</taxon>
        <taxon>Panicoideae</taxon>
        <taxon>Andropogonodae</taxon>
        <taxon>Andropogoneae</taxon>
        <taxon>Tripsacinae</taxon>
        <taxon>Zea</taxon>
    </lineage>
</organism>
<dbReference type="InterPro" id="IPR019446">
    <property type="entry name" value="BMT5-like"/>
</dbReference>
<evidence type="ECO:0000259" key="2">
    <source>
        <dbReference type="Pfam" id="PF01926"/>
    </source>
</evidence>
<name>A0A1D6K3R3_MAIZE</name>
<dbReference type="AlphaFoldDB" id="A0A1D6K3R3"/>
<reference evidence="4" key="1">
    <citation type="submission" date="2015-12" db="EMBL/GenBank/DDBJ databases">
        <title>Update maize B73 reference genome by single molecule sequencing technologies.</title>
        <authorList>
            <consortium name="Maize Genome Sequencing Project"/>
            <person name="Ware D."/>
        </authorList>
    </citation>
    <scope>NUCLEOTIDE SEQUENCE [LARGE SCALE GENOMIC DNA]</scope>
    <source>
        <tissue evidence="4">Seedling</tissue>
    </source>
</reference>
<dbReference type="Pfam" id="PF10354">
    <property type="entry name" value="BMT5-like"/>
    <property type="match status" value="1"/>
</dbReference>